<evidence type="ECO:0000313" key="4">
    <source>
        <dbReference type="EMBL" id="QHU23604.1"/>
    </source>
</evidence>
<dbReference type="GO" id="GO:0006997">
    <property type="term" value="P:nucleus organization"/>
    <property type="evidence" value="ECO:0007669"/>
    <property type="project" value="TreeGrafter"/>
</dbReference>
<feature type="region of interest" description="Disordered" evidence="2">
    <location>
        <begin position="1"/>
        <end position="41"/>
    </location>
</feature>
<feature type="transmembrane region" description="Helical" evidence="3">
    <location>
        <begin position="192"/>
        <end position="213"/>
    </location>
</feature>
<sequence length="887" mass="102515">MIPKKQTKKRRTRQRSEGRRRLVVRSKAKRRVRKSEKKQRGGTVDLLNTILPNADSNTQKYYGNNFPIQETDISGFFDDSKYKENLSQTLYDLLKTSKEDPKMEKSLQSALNLNDIRSVGGLFKLLHTAKTEDNSKLVEELTTNEELNPVKKLSQQWNLFYKNIKDGPSKELIDYFPIEYSEGVRGKDYVPLIELLIIFFVYLILVCTETFIFRNSGDISVLMNKKFNMGDIIKGVLQNKTTVNDGSELEHTIIRRLFDLNYINPKRMIQRYHEYFLNGLKESININRPYPLLTIPEDKEKDYSVFLVQSILNGDFDEKTYNDPPASVLQDIFQALQTKGVNCTEQVGGVDNKDKKALNKALTICMESIDPDIGSKKVAPAASSNCSEYKLKIKELQKENKTMRSQFNKLKQVCPQDLIKNHQKDVDKLKQKNARLTDKNRELEQEKKTVEKTILTLKDEVQICKKQEAIRNKGYKEERDELSQALAKLKKHSSGINKYNQDIDNLRDEIKRLKEAAFEKNKECVSLKGDKDKLEKRIEVLDANNKTANQSLKVVQESVQKLRLSNDSFKKRLTDCANCESELKALRAENKKQETAITRAQKENETLKEHASTYRGFEKELEALREGKQFCDQVKEEYAQFKKDCSKLETERDTLKEHASTYRGFEKELEALREGKQFCDQVKEEYAQFKKEFTMIEKENQELLTKVGQQDKLIQEDAKRIKDLEDKNGNLSNEGKVLKSQVRDIQSQMVIVQGERKELDVEDALYDKFAEALRVSQNDLTQLKKHMQQVLASSQGEEDTTNLEDIIEIVQNVADDISKGEVCEGGNTGEIMELSQNFFKGVSEYISDLQTVLTIIGPKCQKAAIRISVNQLRYRLHNYEKRLAKLM</sequence>
<dbReference type="AlphaFoldDB" id="A0A6C0L4G0"/>
<dbReference type="GO" id="GO:0019894">
    <property type="term" value="F:kinesin binding"/>
    <property type="evidence" value="ECO:0007669"/>
    <property type="project" value="TreeGrafter"/>
</dbReference>
<accession>A0A6C0L4G0</accession>
<evidence type="ECO:0000256" key="1">
    <source>
        <dbReference type="SAM" id="Coils"/>
    </source>
</evidence>
<dbReference type="GO" id="GO:0007010">
    <property type="term" value="P:cytoskeleton organization"/>
    <property type="evidence" value="ECO:0007669"/>
    <property type="project" value="TreeGrafter"/>
</dbReference>
<feature type="compositionally biased region" description="Basic residues" evidence="2">
    <location>
        <begin position="21"/>
        <end position="37"/>
    </location>
</feature>
<keyword evidence="1" id="KW-0175">Coiled coil</keyword>
<feature type="compositionally biased region" description="Basic residues" evidence="2">
    <location>
        <begin position="1"/>
        <end position="13"/>
    </location>
</feature>
<dbReference type="PANTHER" id="PTHR21524">
    <property type="entry name" value="SPECTRIN REPEAT CONTAINING NUCLEAR ENVELOPE PROTEIN 2"/>
    <property type="match status" value="1"/>
</dbReference>
<name>A0A6C0L4G0_9ZZZZ</name>
<feature type="coiled-coil region" evidence="1">
    <location>
        <begin position="379"/>
        <end position="551"/>
    </location>
</feature>
<keyword evidence="3" id="KW-0472">Membrane</keyword>
<dbReference type="GO" id="GO:0005635">
    <property type="term" value="C:nuclear envelope"/>
    <property type="evidence" value="ECO:0007669"/>
    <property type="project" value="TreeGrafter"/>
</dbReference>
<keyword evidence="3" id="KW-1133">Transmembrane helix</keyword>
<protein>
    <submittedName>
        <fullName evidence="4">Uncharacterized protein</fullName>
    </submittedName>
</protein>
<evidence type="ECO:0000256" key="2">
    <source>
        <dbReference type="SAM" id="MobiDB-lite"/>
    </source>
</evidence>
<keyword evidence="3" id="KW-0812">Transmembrane</keyword>
<feature type="coiled-coil region" evidence="1">
    <location>
        <begin position="576"/>
        <end position="741"/>
    </location>
</feature>
<organism evidence="4">
    <name type="scientific">viral metagenome</name>
    <dbReference type="NCBI Taxonomy" id="1070528"/>
    <lineage>
        <taxon>unclassified sequences</taxon>
        <taxon>metagenomes</taxon>
        <taxon>organismal metagenomes</taxon>
    </lineage>
</organism>
<reference evidence="4" key="1">
    <citation type="journal article" date="2020" name="Nature">
        <title>Giant virus diversity and host interactions through global metagenomics.</title>
        <authorList>
            <person name="Schulz F."/>
            <person name="Roux S."/>
            <person name="Paez-Espino D."/>
            <person name="Jungbluth S."/>
            <person name="Walsh D.A."/>
            <person name="Denef V.J."/>
            <person name="McMahon K.D."/>
            <person name="Konstantinidis K.T."/>
            <person name="Eloe-Fadrosh E.A."/>
            <person name="Kyrpides N.C."/>
            <person name="Woyke T."/>
        </authorList>
    </citation>
    <scope>NUCLEOTIDE SEQUENCE</scope>
    <source>
        <strain evidence="4">GVMAG-S-ERX555907-94</strain>
    </source>
</reference>
<evidence type="ECO:0000256" key="3">
    <source>
        <dbReference type="SAM" id="Phobius"/>
    </source>
</evidence>
<dbReference type="Gene3D" id="1.10.287.1490">
    <property type="match status" value="1"/>
</dbReference>
<dbReference type="EMBL" id="MN741037">
    <property type="protein sequence ID" value="QHU23604.1"/>
    <property type="molecule type" value="Genomic_DNA"/>
</dbReference>
<proteinExistence type="predicted"/>
<dbReference type="GO" id="GO:0048471">
    <property type="term" value="C:perinuclear region of cytoplasm"/>
    <property type="evidence" value="ECO:0007669"/>
    <property type="project" value="TreeGrafter"/>
</dbReference>
<dbReference type="PANTHER" id="PTHR21524:SF5">
    <property type="entry name" value="SPECTRIN REPEAT CONTAINING NUCLEAR ENVELOPE PROTEIN 2"/>
    <property type="match status" value="1"/>
</dbReference>
<dbReference type="GO" id="GO:0007097">
    <property type="term" value="P:nuclear migration"/>
    <property type="evidence" value="ECO:0007669"/>
    <property type="project" value="TreeGrafter"/>
</dbReference>